<dbReference type="Gene3D" id="1.20.120.1080">
    <property type="match status" value="1"/>
</dbReference>
<dbReference type="Pfam" id="PF00271">
    <property type="entry name" value="Helicase_C"/>
    <property type="match status" value="1"/>
</dbReference>
<evidence type="ECO:0000256" key="5">
    <source>
        <dbReference type="ARBA" id="ARBA00022840"/>
    </source>
</evidence>
<keyword evidence="5" id="KW-0067">ATP-binding</keyword>
<dbReference type="InterPro" id="IPR011545">
    <property type="entry name" value="DEAD/DEAH_box_helicase_dom"/>
</dbReference>
<keyword evidence="4 9" id="KW-0347">Helicase</keyword>
<keyword evidence="3" id="KW-0378">Hydrolase</keyword>
<dbReference type="PANTHER" id="PTHR18934">
    <property type="entry name" value="ATP-DEPENDENT RNA HELICASE"/>
    <property type="match status" value="1"/>
</dbReference>
<dbReference type="InterPro" id="IPR007502">
    <property type="entry name" value="Helicase-assoc_dom"/>
</dbReference>
<dbReference type="GO" id="GO:0005524">
    <property type="term" value="F:ATP binding"/>
    <property type="evidence" value="ECO:0007669"/>
    <property type="project" value="UniProtKB-KW"/>
</dbReference>
<dbReference type="SMART" id="SM00847">
    <property type="entry name" value="HA2"/>
    <property type="match status" value="1"/>
</dbReference>
<feature type="coiled-coil region" evidence="6">
    <location>
        <begin position="516"/>
        <end position="546"/>
    </location>
</feature>
<gene>
    <name evidence="9" type="ORF">Catovirus_2_134</name>
</gene>
<proteinExistence type="inferred from homology"/>
<accession>A0A1V0SBU4</accession>
<dbReference type="GO" id="GO:0004386">
    <property type="term" value="F:helicase activity"/>
    <property type="evidence" value="ECO:0007669"/>
    <property type="project" value="UniProtKB-KW"/>
</dbReference>
<comment type="similarity">
    <text evidence="1">Belongs to the DEAD box helicase family. DEAH subfamily.</text>
</comment>
<evidence type="ECO:0000259" key="7">
    <source>
        <dbReference type="PROSITE" id="PS51192"/>
    </source>
</evidence>
<dbReference type="EMBL" id="KY684084">
    <property type="protein sequence ID" value="ARF09185.1"/>
    <property type="molecule type" value="Genomic_DNA"/>
</dbReference>
<dbReference type="InterPro" id="IPR001650">
    <property type="entry name" value="Helicase_C-like"/>
</dbReference>
<dbReference type="CDD" id="cd17917">
    <property type="entry name" value="DEXHc_RHA-like"/>
    <property type="match status" value="1"/>
</dbReference>
<evidence type="ECO:0000256" key="4">
    <source>
        <dbReference type="ARBA" id="ARBA00022806"/>
    </source>
</evidence>
<dbReference type="InterPro" id="IPR027417">
    <property type="entry name" value="P-loop_NTPase"/>
</dbReference>
<evidence type="ECO:0000259" key="8">
    <source>
        <dbReference type="PROSITE" id="PS51194"/>
    </source>
</evidence>
<dbReference type="InterPro" id="IPR014001">
    <property type="entry name" value="Helicase_ATP-bd"/>
</dbReference>
<dbReference type="Gene3D" id="3.40.50.300">
    <property type="entry name" value="P-loop containing nucleotide triphosphate hydrolases"/>
    <property type="match status" value="2"/>
</dbReference>
<dbReference type="Pfam" id="PF00270">
    <property type="entry name" value="DEAD"/>
    <property type="match status" value="1"/>
</dbReference>
<feature type="domain" description="Helicase C-terminal" evidence="8">
    <location>
        <begin position="240"/>
        <end position="418"/>
    </location>
</feature>
<evidence type="ECO:0000313" key="9">
    <source>
        <dbReference type="EMBL" id="ARF09185.1"/>
    </source>
</evidence>
<dbReference type="GO" id="GO:0016787">
    <property type="term" value="F:hydrolase activity"/>
    <property type="evidence" value="ECO:0007669"/>
    <property type="project" value="UniProtKB-KW"/>
</dbReference>
<dbReference type="SMART" id="SM00487">
    <property type="entry name" value="DEXDc"/>
    <property type="match status" value="1"/>
</dbReference>
<protein>
    <submittedName>
        <fullName evidence="9">HrpA-like RNA helicase</fullName>
    </submittedName>
</protein>
<dbReference type="PROSITE" id="PS51192">
    <property type="entry name" value="HELICASE_ATP_BIND_1"/>
    <property type="match status" value="1"/>
</dbReference>
<dbReference type="PANTHER" id="PTHR18934:SF99">
    <property type="entry name" value="ATP-DEPENDENT RNA HELICASE DHX37-RELATED"/>
    <property type="match status" value="1"/>
</dbReference>
<evidence type="ECO:0000256" key="6">
    <source>
        <dbReference type="SAM" id="Coils"/>
    </source>
</evidence>
<dbReference type="PROSITE" id="PS51194">
    <property type="entry name" value="HELICASE_CTER"/>
    <property type="match status" value="1"/>
</dbReference>
<evidence type="ECO:0000256" key="1">
    <source>
        <dbReference type="ARBA" id="ARBA00008792"/>
    </source>
</evidence>
<keyword evidence="6" id="KW-0175">Coiled coil</keyword>
<reference evidence="9" key="1">
    <citation type="journal article" date="2017" name="Science">
        <title>Giant viruses with an expanded complement of translation system components.</title>
        <authorList>
            <person name="Schulz F."/>
            <person name="Yutin N."/>
            <person name="Ivanova N.N."/>
            <person name="Ortega D.R."/>
            <person name="Lee T.K."/>
            <person name="Vierheilig J."/>
            <person name="Daims H."/>
            <person name="Horn M."/>
            <person name="Wagner M."/>
            <person name="Jensen G.J."/>
            <person name="Kyrpides N.C."/>
            <person name="Koonin E.V."/>
            <person name="Woyke T."/>
        </authorList>
    </citation>
    <scope>NUCLEOTIDE SEQUENCE</scope>
    <source>
        <strain evidence="9">CTV1</strain>
    </source>
</reference>
<keyword evidence="2" id="KW-0547">Nucleotide-binding</keyword>
<dbReference type="SUPFAM" id="SSF52540">
    <property type="entry name" value="P-loop containing nucleoside triphosphate hydrolases"/>
    <property type="match status" value="1"/>
</dbReference>
<dbReference type="Pfam" id="PF21010">
    <property type="entry name" value="HA2_C"/>
    <property type="match status" value="1"/>
</dbReference>
<feature type="domain" description="Helicase ATP-binding" evidence="7">
    <location>
        <begin position="47"/>
        <end position="211"/>
    </location>
</feature>
<dbReference type="SMART" id="SM00490">
    <property type="entry name" value="HELICc"/>
    <property type="match status" value="1"/>
</dbReference>
<dbReference type="GO" id="GO:0003723">
    <property type="term" value="F:RNA binding"/>
    <property type="evidence" value="ECO:0007669"/>
    <property type="project" value="TreeGrafter"/>
</dbReference>
<sequence length="698" mass="80748">MSKKIGILDPLGENLNPLTNKPFSDTYKELSQKWSKLPAYQKADEIINSINKNQVVLIISSTGSGKTVLVPKLILHTLNYEGKVAVTLPKQITTKSAAEYSAKTLDVNLGEEVGYQYKGSEATMKSDKNKLLYATDGTIVSRLLKDPYLRDFDSVCIDEAHERKVQIDFMLYLLKNTLRLRPEFKLVIMSATINEKIFESYFSTFKFETIDVGGERNYPIESIFLKTPIGPKEYLLKGYEIIKTILSTDDLKNPGAHDIIYFITSVSEAMDICQLINKNNLDIFCVEVYSGMDPEQEQLALDIDKYKTKSGKGRKLIMATGVAESSMTFPGIKYVIDSGYELFGSYDPKIDAKVLEKRLITLAQARQRMGRAGRTESGICYHLYTKDDFENRMEKFPEPNIRTSNIYQECLKLISYPNVNTISELINVLSQFIEPPREEYIISAIQQLQNLKLVDNVQVTERGRIIAEMQMDPRMGLAVYYGKRLNCSNEIIAILATIESSKNNLSEIFRFPSDIIEDVEENKKRLDNLKNKFNDSQEKLKNKYGDHMVIYKIINEYSNYKRNNDEDKINDMIYKYFLNKKTLEKAYMYYQKYRRNLRSLKFDLIKDKIDEYDLIYRTLGTIAYAYNDHMGYLHNDSYQTKLTSKIKPNRNSFINMETKLPKQIYYHELFNNNGRIEMNIVSKATDKILKFAETLSEM</sequence>
<evidence type="ECO:0000256" key="3">
    <source>
        <dbReference type="ARBA" id="ARBA00022801"/>
    </source>
</evidence>
<evidence type="ECO:0000256" key="2">
    <source>
        <dbReference type="ARBA" id="ARBA00022741"/>
    </source>
</evidence>
<name>A0A1V0SBU4_9VIRU</name>
<dbReference type="CDD" id="cd18791">
    <property type="entry name" value="SF2_C_RHA"/>
    <property type="match status" value="1"/>
</dbReference>
<organism evidence="9">
    <name type="scientific">Catovirus CTV1</name>
    <dbReference type="NCBI Taxonomy" id="1977631"/>
    <lineage>
        <taxon>Viruses</taxon>
        <taxon>Varidnaviria</taxon>
        <taxon>Bamfordvirae</taxon>
        <taxon>Nucleocytoviricota</taxon>
        <taxon>Megaviricetes</taxon>
        <taxon>Imitervirales</taxon>
        <taxon>Mimiviridae</taxon>
        <taxon>Klosneuvirinae</taxon>
        <taxon>Catovirus</taxon>
    </lineage>
</organism>